<evidence type="ECO:0000256" key="3">
    <source>
        <dbReference type="ARBA" id="ARBA00012755"/>
    </source>
</evidence>
<dbReference type="InterPro" id="IPR031704">
    <property type="entry name" value="Glyco_hydro_36_N"/>
</dbReference>
<name>A0A0R1Y5J7_9LACO</name>
<accession>A0A0R1Y5J7</accession>
<feature type="domain" description="Glycosyl hydrolase family 36 N-terminal" evidence="9">
    <location>
        <begin position="5"/>
        <end position="260"/>
    </location>
</feature>
<protein>
    <recommendedName>
        <fullName evidence="3 6">Alpha-galactosidase</fullName>
        <ecNumber evidence="3 6">3.2.1.22</ecNumber>
    </recommendedName>
</protein>
<evidence type="ECO:0000259" key="9">
    <source>
        <dbReference type="Pfam" id="PF16875"/>
    </source>
</evidence>
<keyword evidence="11" id="KW-1185">Reference proteome</keyword>
<feature type="binding site" evidence="8">
    <location>
        <begin position="452"/>
        <end position="456"/>
    </location>
    <ligand>
        <name>substrate</name>
    </ligand>
</feature>
<dbReference type="Pfam" id="PF16875">
    <property type="entry name" value="Glyco_hydro_36N"/>
    <property type="match status" value="1"/>
</dbReference>
<feature type="binding site" evidence="8">
    <location>
        <position position="419"/>
    </location>
    <ligand>
        <name>substrate</name>
    </ligand>
</feature>
<dbReference type="eggNOG" id="COG3345">
    <property type="taxonomic scope" value="Bacteria"/>
</dbReference>
<evidence type="ECO:0000256" key="6">
    <source>
        <dbReference type="PIRNR" id="PIRNR005536"/>
    </source>
</evidence>
<dbReference type="Gene3D" id="3.20.20.70">
    <property type="entry name" value="Aldolase class I"/>
    <property type="match status" value="1"/>
</dbReference>
<gene>
    <name evidence="10" type="ORF">FC39_GL000136</name>
</gene>
<dbReference type="PIRSF" id="PIRSF005536">
    <property type="entry name" value="Agal"/>
    <property type="match status" value="1"/>
</dbReference>
<dbReference type="AlphaFoldDB" id="A0A0R1Y5J7"/>
<dbReference type="InterPro" id="IPR050985">
    <property type="entry name" value="Alpha-glycosidase_related"/>
</dbReference>
<dbReference type="InterPro" id="IPR000111">
    <property type="entry name" value="Glyco_hydro_27/36_CS"/>
</dbReference>
<dbReference type="Proteomes" id="UP000051223">
    <property type="component" value="Unassembled WGS sequence"/>
</dbReference>
<evidence type="ECO:0000256" key="4">
    <source>
        <dbReference type="ARBA" id="ARBA00022801"/>
    </source>
</evidence>
<organism evidence="10 11">
    <name type="scientific">Lactobacillus hamsteri DSM 5661 = JCM 6256</name>
    <dbReference type="NCBI Taxonomy" id="1423754"/>
    <lineage>
        <taxon>Bacteria</taxon>
        <taxon>Bacillati</taxon>
        <taxon>Bacillota</taxon>
        <taxon>Bacilli</taxon>
        <taxon>Lactobacillales</taxon>
        <taxon>Lactobacillaceae</taxon>
        <taxon>Lactobacillus</taxon>
    </lineage>
</organism>
<evidence type="ECO:0000256" key="5">
    <source>
        <dbReference type="ARBA" id="ARBA00023295"/>
    </source>
</evidence>
<dbReference type="GO" id="GO:0004557">
    <property type="term" value="F:alpha-galactosidase activity"/>
    <property type="evidence" value="ECO:0007669"/>
    <property type="project" value="UniProtKB-UniRule"/>
</dbReference>
<dbReference type="PATRIC" id="fig|1423754.3.peg.145"/>
<dbReference type="PRINTS" id="PR00743">
    <property type="entry name" value="GLHYDRLASE36"/>
</dbReference>
<evidence type="ECO:0000256" key="2">
    <source>
        <dbReference type="ARBA" id="ARBA00006202"/>
    </source>
</evidence>
<dbReference type="CDD" id="cd14791">
    <property type="entry name" value="GH36"/>
    <property type="match status" value="1"/>
</dbReference>
<evidence type="ECO:0000256" key="7">
    <source>
        <dbReference type="PIRSR" id="PIRSR005536-1"/>
    </source>
</evidence>
<dbReference type="InterPro" id="IPR002252">
    <property type="entry name" value="Glyco_hydro_36"/>
</dbReference>
<evidence type="ECO:0000313" key="11">
    <source>
        <dbReference type="Proteomes" id="UP000051223"/>
    </source>
</evidence>
<evidence type="ECO:0000256" key="8">
    <source>
        <dbReference type="PIRSR" id="PIRSR005536-2"/>
    </source>
</evidence>
<dbReference type="InterPro" id="IPR038417">
    <property type="entry name" value="Alpga-gal_N_sf"/>
</dbReference>
<dbReference type="InterPro" id="IPR013785">
    <property type="entry name" value="Aldolase_TIM"/>
</dbReference>
<keyword evidence="4 6" id="KW-0378">Hydrolase</keyword>
<dbReference type="SUPFAM" id="SSF51445">
    <property type="entry name" value="(Trans)glycosidases"/>
    <property type="match status" value="1"/>
</dbReference>
<dbReference type="Pfam" id="PF02065">
    <property type="entry name" value="Melibiase"/>
    <property type="match status" value="1"/>
</dbReference>
<feature type="active site" description="Nucleophile" evidence="7">
    <location>
        <position position="454"/>
    </location>
</feature>
<comment type="catalytic activity">
    <reaction evidence="1 6">
        <text>Hydrolysis of terminal, non-reducing alpha-D-galactose residues in alpha-D-galactosides, including galactose oligosaccharides, galactomannans and galactolipids.</text>
        <dbReference type="EC" id="3.2.1.22"/>
    </reaction>
</comment>
<dbReference type="Gene3D" id="2.70.98.60">
    <property type="entry name" value="alpha-galactosidase from lactobacil brevis"/>
    <property type="match status" value="1"/>
</dbReference>
<dbReference type="PROSITE" id="PS00512">
    <property type="entry name" value="ALPHA_GALACTOSIDASE"/>
    <property type="match status" value="1"/>
</dbReference>
<dbReference type="InterPro" id="IPR017853">
    <property type="entry name" value="GH"/>
</dbReference>
<proteinExistence type="inferred from homology"/>
<dbReference type="STRING" id="1423754.FC39_GL000136"/>
<feature type="binding site" evidence="8">
    <location>
        <position position="175"/>
    </location>
    <ligand>
        <name>substrate</name>
    </ligand>
</feature>
<evidence type="ECO:0000313" key="10">
    <source>
        <dbReference type="EMBL" id="KRM37487.1"/>
    </source>
</evidence>
<keyword evidence="5 6" id="KW-0326">Glycosidase</keyword>
<comment type="caution">
    <text evidence="10">The sequence shown here is derived from an EMBL/GenBank/DDBJ whole genome shotgun (WGS) entry which is preliminary data.</text>
</comment>
<dbReference type="EC" id="3.2.1.22" evidence="3 6"/>
<feature type="binding site" evidence="8">
    <location>
        <position position="504"/>
    </location>
    <ligand>
        <name>substrate</name>
    </ligand>
</feature>
<dbReference type="PANTHER" id="PTHR43053">
    <property type="entry name" value="GLYCOSIDASE FAMILY 31"/>
    <property type="match status" value="1"/>
</dbReference>
<dbReference type="EMBL" id="AZGI01000081">
    <property type="protein sequence ID" value="KRM37487.1"/>
    <property type="molecule type" value="Genomic_DNA"/>
</dbReference>
<feature type="binding site" evidence="8">
    <location>
        <position position="526"/>
    </location>
    <ligand>
        <name>substrate</name>
    </ligand>
</feature>
<evidence type="ECO:0000256" key="1">
    <source>
        <dbReference type="ARBA" id="ARBA00001255"/>
    </source>
</evidence>
<dbReference type="FunFam" id="3.20.20.70:FF:000118">
    <property type="entry name" value="Alpha-galactosidase"/>
    <property type="match status" value="1"/>
</dbReference>
<feature type="binding site" evidence="8">
    <location>
        <begin position="342"/>
        <end position="343"/>
    </location>
    <ligand>
        <name>substrate</name>
    </ligand>
</feature>
<dbReference type="GO" id="GO:0016052">
    <property type="term" value="P:carbohydrate catabolic process"/>
    <property type="evidence" value="ECO:0007669"/>
    <property type="project" value="InterPro"/>
</dbReference>
<dbReference type="Gene3D" id="2.60.40.1180">
    <property type="entry name" value="Golgi alpha-mannosidase II"/>
    <property type="match status" value="1"/>
</dbReference>
<reference evidence="10 11" key="1">
    <citation type="journal article" date="2015" name="Genome Announc.">
        <title>Expanding the biotechnology potential of lactobacilli through comparative genomics of 213 strains and associated genera.</title>
        <authorList>
            <person name="Sun Z."/>
            <person name="Harris H.M."/>
            <person name="McCann A."/>
            <person name="Guo C."/>
            <person name="Argimon S."/>
            <person name="Zhang W."/>
            <person name="Yang X."/>
            <person name="Jeffery I.B."/>
            <person name="Cooney J.C."/>
            <person name="Kagawa T.F."/>
            <person name="Liu W."/>
            <person name="Song Y."/>
            <person name="Salvetti E."/>
            <person name="Wrobel A."/>
            <person name="Rasinkangas P."/>
            <person name="Parkhill J."/>
            <person name="Rea M.C."/>
            <person name="O'Sullivan O."/>
            <person name="Ritari J."/>
            <person name="Douillard F.P."/>
            <person name="Paul Ross R."/>
            <person name="Yang R."/>
            <person name="Briner A.E."/>
            <person name="Felis G.E."/>
            <person name="de Vos W.M."/>
            <person name="Barrangou R."/>
            <person name="Klaenhammer T.R."/>
            <person name="Caufield P.W."/>
            <person name="Cui Y."/>
            <person name="Zhang H."/>
            <person name="O'Toole P.W."/>
        </authorList>
    </citation>
    <scope>NUCLEOTIDE SEQUENCE [LARGE SCALE GENOMIC DNA]</scope>
    <source>
        <strain evidence="10 11">DSM 5661</strain>
    </source>
</reference>
<comment type="similarity">
    <text evidence="2">Belongs to the glycosyl hydrolase 36 family.</text>
</comment>
<sequence>MPNKQLGHLYYGKTLGKISISELEYLSDHSNRGAEITEYDLKMKDFSLGDRMQEYPVFGTSDFREGALDIKLSQEIIYPDFKYGHFEVNTGKPRKEDSPASYGINAENLIIYLKDDDHALELKLTYTIFDDTGAIVRKATISNISNKTYNVENMQSAVLDLPDSNYNFLQLSGAWIKERHIKIRPLEQGITKIESLRGASSHQANPFIALIDKNISNNNGEIFASNLIYSGNFVSQVQVDEWHTSRLITGINSQYFSWQLDPGKSFTTPEAVLFYTDAGYNGLMNETHHFTKYHVIAEEWLHAKRPIVINNWEATYFDFNEQKLLSLAKEAKKLGIECFVLDDGWFGKRNDDASSLGNWTVNSEKFPLGLNHFSDKIHELGMQFGLWFEPEMVSPDAPIYKEHPNWVVRHPFKRAAIGRNQYVLDFANPEVVDNIFNQMSEILNSVKVDYIKWDMNRHISEAYSPYLAENDRPQGEFYYRYIQGVYDLYHRLLSTFPNLLIEGCASGGGRYDLGIMFYSPQIWPSDDSDAGERLDIMTGTLLAYPLSTFSNHVSAIPNHQTGRKTSLAFRQDFNSFGPLGYELDLSKLTDQEKETIKNHISWYKEKRDLLVNGQFNQLLAIGDDKNIYSWSVSDNNEQVIGFYRKLACPNETLDHYIKLSNIDFGSEYIVNDKDILHGNFLEKIGLRQPYQLNGWNQKMMQVSGDFQSYLYDLKKK</sequence>
<feature type="active site" description="Proton donor" evidence="7">
    <location>
        <position position="526"/>
    </location>
</feature>
<dbReference type="PANTHER" id="PTHR43053:SF3">
    <property type="entry name" value="ALPHA-GALACTOSIDASE C-RELATED"/>
    <property type="match status" value="1"/>
</dbReference>
<dbReference type="InterPro" id="IPR013780">
    <property type="entry name" value="Glyco_hydro_b"/>
</dbReference>